<reference evidence="2 3" key="1">
    <citation type="submission" date="2020-03" db="EMBL/GenBank/DDBJ databases">
        <title>Draft genome of Streptomyces sp. ventii, isolated from the Axial Seamount in the Pacific Ocean, and resequencing of the two type strains Streptomyces lonarensis strain NCL 716 and Streptomyces bohaiensis strain 11A07.</title>
        <authorList>
            <person name="Loughran R.M."/>
            <person name="Pfannmuller K.M."/>
            <person name="Wasson B.J."/>
            <person name="Deadmond M.C."/>
            <person name="Paddock B.E."/>
            <person name="Koyack M.J."/>
            <person name="Gallegos D.A."/>
            <person name="Mitchell E.A."/>
            <person name="Ushijima B."/>
            <person name="Saw J.H."/>
            <person name="Mcphail K.L."/>
            <person name="Videau P."/>
        </authorList>
    </citation>
    <scope>NUCLEOTIDE SEQUENCE [LARGE SCALE GENOMIC DNA]</scope>
    <source>
        <strain evidence="2 3">NCL716</strain>
    </source>
</reference>
<dbReference type="Proteomes" id="UP000578686">
    <property type="component" value="Unassembled WGS sequence"/>
</dbReference>
<dbReference type="EMBL" id="JAAVJD010000010">
    <property type="protein sequence ID" value="NJQ04587.1"/>
    <property type="molecule type" value="Genomic_DNA"/>
</dbReference>
<evidence type="ECO:0000256" key="1">
    <source>
        <dbReference type="SAM" id="MobiDB-lite"/>
    </source>
</evidence>
<proteinExistence type="predicted"/>
<organism evidence="2 3">
    <name type="scientific">Streptomyces lonarensis</name>
    <dbReference type="NCBI Taxonomy" id="700599"/>
    <lineage>
        <taxon>Bacteria</taxon>
        <taxon>Bacillati</taxon>
        <taxon>Actinomycetota</taxon>
        <taxon>Actinomycetes</taxon>
        <taxon>Kitasatosporales</taxon>
        <taxon>Streptomycetaceae</taxon>
        <taxon>Streptomyces</taxon>
    </lineage>
</organism>
<keyword evidence="3" id="KW-1185">Reference proteome</keyword>
<evidence type="ECO:0000313" key="3">
    <source>
        <dbReference type="Proteomes" id="UP000578686"/>
    </source>
</evidence>
<comment type="caution">
    <text evidence="2">The sequence shown here is derived from an EMBL/GenBank/DDBJ whole genome shotgun (WGS) entry which is preliminary data.</text>
</comment>
<feature type="region of interest" description="Disordered" evidence="1">
    <location>
        <begin position="48"/>
        <end position="68"/>
    </location>
</feature>
<evidence type="ECO:0000313" key="2">
    <source>
        <dbReference type="EMBL" id="NJQ04587.1"/>
    </source>
</evidence>
<name>A0A7X6CXY4_9ACTN</name>
<gene>
    <name evidence="2" type="ORF">HCN56_03065</name>
</gene>
<sequence>MLEQGVELIVIKELLGHAHIGVNATAYVGLRLHRDAIGTLSTALDGPTITDATKRDGDEAPPCAALVR</sequence>
<protein>
    <submittedName>
        <fullName evidence="2">Uncharacterized protein</fullName>
    </submittedName>
</protein>
<accession>A0A7X6CXY4</accession>
<dbReference type="AlphaFoldDB" id="A0A7X6CXY4"/>